<dbReference type="PANTHER" id="PTHR31170:SF17">
    <property type="match status" value="1"/>
</dbReference>
<keyword evidence="3" id="KW-1185">Reference proteome</keyword>
<evidence type="ECO:0000313" key="2">
    <source>
        <dbReference type="EMBL" id="KAJ9154047.1"/>
    </source>
</evidence>
<dbReference type="InterPro" id="IPR004158">
    <property type="entry name" value="DUF247_pln"/>
</dbReference>
<comment type="caution">
    <text evidence="2">The sequence shown here is derived from an EMBL/GenBank/DDBJ whole genome shotgun (WGS) entry which is preliminary data.</text>
</comment>
<reference evidence="2 3" key="1">
    <citation type="journal article" date="2023" name="Plant Biotechnol. J.">
        <title>Chromosome-level wild Hevea brasiliensis genome provides new tools for genomic-assisted breeding and valuable loci to elevate rubber yield.</title>
        <authorList>
            <person name="Cheng H."/>
            <person name="Song X."/>
            <person name="Hu Y."/>
            <person name="Wu T."/>
            <person name="Yang Q."/>
            <person name="An Z."/>
            <person name="Feng S."/>
            <person name="Deng Z."/>
            <person name="Wu W."/>
            <person name="Zeng X."/>
            <person name="Tu M."/>
            <person name="Wang X."/>
            <person name="Huang H."/>
        </authorList>
    </citation>
    <scope>NUCLEOTIDE SEQUENCE [LARGE SCALE GENOMIC DNA]</scope>
    <source>
        <strain evidence="2">MT/VB/25A 57/8</strain>
    </source>
</reference>
<organism evidence="2 3">
    <name type="scientific">Hevea brasiliensis</name>
    <name type="common">Para rubber tree</name>
    <name type="synonym">Siphonia brasiliensis</name>
    <dbReference type="NCBI Taxonomy" id="3981"/>
    <lineage>
        <taxon>Eukaryota</taxon>
        <taxon>Viridiplantae</taxon>
        <taxon>Streptophyta</taxon>
        <taxon>Embryophyta</taxon>
        <taxon>Tracheophyta</taxon>
        <taxon>Spermatophyta</taxon>
        <taxon>Magnoliopsida</taxon>
        <taxon>eudicotyledons</taxon>
        <taxon>Gunneridae</taxon>
        <taxon>Pentapetalae</taxon>
        <taxon>rosids</taxon>
        <taxon>fabids</taxon>
        <taxon>Malpighiales</taxon>
        <taxon>Euphorbiaceae</taxon>
        <taxon>Crotonoideae</taxon>
        <taxon>Micrandreae</taxon>
        <taxon>Hevea</taxon>
    </lineage>
</organism>
<keyword evidence="1" id="KW-0472">Membrane</keyword>
<accession>A0ABQ9KZZ6</accession>
<dbReference type="Proteomes" id="UP001174677">
    <property type="component" value="Chromosome 15"/>
</dbReference>
<sequence length="388" mass="45475">MDDERAHRVSIRIGEKLLRRSPKPSSCFIFKVHDQLRKVNEKAYDPQLLRNGPYHLGKASLKDMEENKIRYLQLLIHRRNEDNVTRYVTAMGMLEQKVRKCYDEHISLDTDDFVEMMLLNGCFIVELIRNFALSSLREKNDLIFKVGWILRIFPLDFTRIGYARDDVYPIHEIKHLLGFIHDNRLPSPAGIDSYRNLKKKKKKKKWGFIRCATELQEAGIKFRNIEGCSLFHIKFKGGTMRIPTLIIEDSTESFFRNLFAYEQCYHEINSTYVTDYIKIMDCLINSPKDVELLRRQGIINNWLGDDQAIATLFNRLGDSIVISSSNFYYSEVFNNVNLYCSRHWNVRMAKLKRSYCNSPLAFISFLAALALLLLSLTQTLYSVLSFYK</sequence>
<keyword evidence="1" id="KW-0812">Transmembrane</keyword>
<dbReference type="EMBL" id="JARPOI010000015">
    <property type="protein sequence ID" value="KAJ9154047.1"/>
    <property type="molecule type" value="Genomic_DNA"/>
</dbReference>
<gene>
    <name evidence="2" type="ORF">P3X46_027425</name>
</gene>
<proteinExistence type="predicted"/>
<evidence type="ECO:0000256" key="1">
    <source>
        <dbReference type="SAM" id="Phobius"/>
    </source>
</evidence>
<feature type="transmembrane region" description="Helical" evidence="1">
    <location>
        <begin position="360"/>
        <end position="384"/>
    </location>
</feature>
<dbReference type="PANTHER" id="PTHR31170">
    <property type="entry name" value="BNAC04G53230D PROTEIN"/>
    <property type="match status" value="1"/>
</dbReference>
<evidence type="ECO:0000313" key="3">
    <source>
        <dbReference type="Proteomes" id="UP001174677"/>
    </source>
</evidence>
<keyword evidence="1" id="KW-1133">Transmembrane helix</keyword>
<dbReference type="Pfam" id="PF03140">
    <property type="entry name" value="DUF247"/>
    <property type="match status" value="2"/>
</dbReference>
<protein>
    <submittedName>
        <fullName evidence="2">Uncharacterized protein</fullName>
    </submittedName>
</protein>
<name>A0ABQ9KZZ6_HEVBR</name>